<dbReference type="STRING" id="1280954.HPO_12398"/>
<comment type="catalytic activity">
    <reaction evidence="11 12">
        <text>a UDP-3-O-[(3R)-3-hydroxyacyl]-N-acetyl-alpha-D-glucosamine + H2O = a UDP-3-O-[(3R)-3-hydroxyacyl]-alpha-D-glucosamine + acetate</text>
        <dbReference type="Rhea" id="RHEA:67816"/>
        <dbReference type="ChEBI" id="CHEBI:15377"/>
        <dbReference type="ChEBI" id="CHEBI:30089"/>
        <dbReference type="ChEBI" id="CHEBI:137740"/>
        <dbReference type="ChEBI" id="CHEBI:173225"/>
        <dbReference type="EC" id="3.5.1.108"/>
    </reaction>
</comment>
<dbReference type="EC" id="3.5.1.108" evidence="4 12"/>
<dbReference type="UniPathway" id="UPA00359">
    <property type="reaction ID" value="UER00478"/>
</dbReference>
<dbReference type="EMBL" id="ARYM01000013">
    <property type="protein sequence ID" value="KCZ98116.1"/>
    <property type="molecule type" value="Genomic_DNA"/>
</dbReference>
<keyword evidence="6 12" id="KW-0441">Lipid A biosynthesis</keyword>
<feature type="binding site" evidence="12">
    <location>
        <position position="265"/>
    </location>
    <ligand>
        <name>Zn(2+)</name>
        <dbReference type="ChEBI" id="CHEBI:29105"/>
    </ligand>
</feature>
<evidence type="ECO:0000256" key="6">
    <source>
        <dbReference type="ARBA" id="ARBA00022556"/>
    </source>
</evidence>
<comment type="caution">
    <text evidence="13">The sequence shown here is derived from an EMBL/GenBank/DDBJ whole genome shotgun (WGS) entry which is preliminary data.</text>
</comment>
<evidence type="ECO:0000256" key="10">
    <source>
        <dbReference type="ARBA" id="ARBA00023098"/>
    </source>
</evidence>
<evidence type="ECO:0000256" key="1">
    <source>
        <dbReference type="ARBA" id="ARBA00001947"/>
    </source>
</evidence>
<keyword evidence="8 12" id="KW-0378">Hydrolase</keyword>
<keyword evidence="9 12" id="KW-0862">Zinc</keyword>
<evidence type="ECO:0000256" key="5">
    <source>
        <dbReference type="ARBA" id="ARBA00022516"/>
    </source>
</evidence>
<keyword evidence="14" id="KW-1185">Reference proteome</keyword>
<comment type="similarity">
    <text evidence="12">Belongs to the LpxC family.</text>
</comment>
<dbReference type="InterPro" id="IPR020568">
    <property type="entry name" value="Ribosomal_Su5_D2-typ_SF"/>
</dbReference>
<protein>
    <recommendedName>
        <fullName evidence="4 12">UDP-3-O-acyl-N-acetylglucosamine deacetylase</fullName>
        <shortName evidence="12">UDP-3-O-acyl-GlcNAc deacetylase</shortName>
        <ecNumber evidence="4 12">3.5.1.108</ecNumber>
    </recommendedName>
    <alternativeName>
        <fullName evidence="12">UDP-3-O-[R-3-hydroxymyristoyl]-N-acetylglucosamine deacetylase</fullName>
    </alternativeName>
</protein>
<organism evidence="13 14">
    <name type="scientific">Hyphomonas polymorpha PS728</name>
    <dbReference type="NCBI Taxonomy" id="1280954"/>
    <lineage>
        <taxon>Bacteria</taxon>
        <taxon>Pseudomonadati</taxon>
        <taxon>Pseudomonadota</taxon>
        <taxon>Alphaproteobacteria</taxon>
        <taxon>Hyphomonadales</taxon>
        <taxon>Hyphomonadaceae</taxon>
        <taxon>Hyphomonas</taxon>
    </lineage>
</organism>
<dbReference type="InterPro" id="IPR015870">
    <property type="entry name" value="UDP-acyl_N-AcGlcN_deAcase_N"/>
</dbReference>
<evidence type="ECO:0000256" key="11">
    <source>
        <dbReference type="ARBA" id="ARBA00024535"/>
    </source>
</evidence>
<dbReference type="eggNOG" id="COG0774">
    <property type="taxonomic scope" value="Bacteria"/>
</dbReference>
<dbReference type="PATRIC" id="fig|1280954.3.peg.2510"/>
<keyword evidence="7 12" id="KW-0479">Metal-binding</keyword>
<accession>A0A062VJ56</accession>
<keyword evidence="5 12" id="KW-0444">Lipid biosynthesis</keyword>
<evidence type="ECO:0000256" key="3">
    <source>
        <dbReference type="ARBA" id="ARBA00005002"/>
    </source>
</evidence>
<comment type="function">
    <text evidence="2 12">Catalyzes the hydrolysis of UDP-3-O-myristoyl-N-acetylglucosamine to form UDP-3-O-myristoylglucosamine and acetate, the committed step in lipid A biosynthesis.</text>
</comment>
<gene>
    <name evidence="12 13" type="primary">lpxC</name>
    <name evidence="13" type="ORF">HPO_12398</name>
</gene>
<evidence type="ECO:0000256" key="4">
    <source>
        <dbReference type="ARBA" id="ARBA00012745"/>
    </source>
</evidence>
<name>A0A062VJ56_9PROT</name>
<dbReference type="Gene3D" id="3.30.1700.10">
    <property type="entry name" value="lpxc deacetylase, domain 2"/>
    <property type="match status" value="1"/>
</dbReference>
<dbReference type="InterPro" id="IPR004463">
    <property type="entry name" value="UDP-acyl_GlcNac_deAcase"/>
</dbReference>
<evidence type="ECO:0000256" key="9">
    <source>
        <dbReference type="ARBA" id="ARBA00022833"/>
    </source>
</evidence>
<evidence type="ECO:0000313" key="13">
    <source>
        <dbReference type="EMBL" id="KCZ98116.1"/>
    </source>
</evidence>
<dbReference type="GO" id="GO:0016020">
    <property type="term" value="C:membrane"/>
    <property type="evidence" value="ECO:0007669"/>
    <property type="project" value="GOC"/>
</dbReference>
<dbReference type="GO" id="GO:0009245">
    <property type="term" value="P:lipid A biosynthetic process"/>
    <property type="evidence" value="ECO:0007669"/>
    <property type="project" value="UniProtKB-UniRule"/>
</dbReference>
<dbReference type="NCBIfam" id="TIGR00325">
    <property type="entry name" value="lpxC"/>
    <property type="match status" value="1"/>
</dbReference>
<feature type="binding site" evidence="12">
    <location>
        <position position="269"/>
    </location>
    <ligand>
        <name>Zn(2+)</name>
        <dbReference type="ChEBI" id="CHEBI:29105"/>
    </ligand>
</feature>
<dbReference type="GO" id="GO:0046872">
    <property type="term" value="F:metal ion binding"/>
    <property type="evidence" value="ECO:0007669"/>
    <property type="project" value="UniProtKB-KW"/>
</dbReference>
<proteinExistence type="inferred from homology"/>
<comment type="pathway">
    <text evidence="3 12">Glycolipid biosynthesis; lipid IV(A) biosynthesis; lipid IV(A) from (3R)-3-hydroxytetradecanoyl-[acyl-carrier-protein] and UDP-N-acetyl-alpha-D-glucosamine: step 2/6.</text>
</comment>
<feature type="binding site" evidence="12">
    <location>
        <position position="106"/>
    </location>
    <ligand>
        <name>Zn(2+)</name>
        <dbReference type="ChEBI" id="CHEBI:29105"/>
    </ligand>
</feature>
<dbReference type="InterPro" id="IPR011334">
    <property type="entry name" value="UDP-acyl_GlcNac_deAcase_C"/>
</dbReference>
<reference evidence="13 14" key="1">
    <citation type="journal article" date="2014" name="Antonie Van Leeuwenhoek">
        <title>Hyphomonas beringensis sp. nov. and Hyphomonas chukchiensis sp. nov., isolated from surface seawater of the Bering Sea and Chukchi Sea.</title>
        <authorList>
            <person name="Li C."/>
            <person name="Lai Q."/>
            <person name="Li G."/>
            <person name="Dong C."/>
            <person name="Wang J."/>
            <person name="Liao Y."/>
            <person name="Shao Z."/>
        </authorList>
    </citation>
    <scope>NUCLEOTIDE SEQUENCE [LARGE SCALE GENOMIC DNA]</scope>
    <source>
        <strain evidence="13 14">PS728</strain>
    </source>
</reference>
<dbReference type="PANTHER" id="PTHR33694">
    <property type="entry name" value="UDP-3-O-ACYL-N-ACETYLGLUCOSAMINE DEACETYLASE 1, MITOCHONDRIAL-RELATED"/>
    <property type="match status" value="1"/>
</dbReference>
<evidence type="ECO:0000256" key="2">
    <source>
        <dbReference type="ARBA" id="ARBA00002923"/>
    </source>
</evidence>
<sequence>MLAPTLAKWISKAATGAAASQVVGSMVDMQHTLAKAVSCAGVGVHSGVRARLTLKPAPAGTGIVFVRTDVPKGTGTVPAHAETVTDTQLGTTISNEHGVSVAVVEHLLAAIAGLGIDNLIVEIDAQEVPIMDGSSSVFYELMMLAGLKAQGALRRRIRVLERVEVVDGPKRASLSPVADDSLTMRARIEYTDQTIGVQQMALRLLPGSFARDLAFARTFGFARDVDMLRAMGLARGGSLENAVVIDDNGIMNPEGLRVEDEFIRHKMLDAVGDLMLAGAPIAGAYEAVQPGHGINNKLVRALLANPTAWCWEEAGSRAEAAEDVRAAV</sequence>
<dbReference type="SUPFAM" id="SSF54211">
    <property type="entry name" value="Ribosomal protein S5 domain 2-like"/>
    <property type="match status" value="2"/>
</dbReference>
<dbReference type="PANTHER" id="PTHR33694:SF1">
    <property type="entry name" value="UDP-3-O-ACYL-N-ACETYLGLUCOSAMINE DEACETYLASE 1, MITOCHONDRIAL-RELATED"/>
    <property type="match status" value="1"/>
</dbReference>
<feature type="active site" description="Proton donor" evidence="12">
    <location>
        <position position="292"/>
    </location>
</feature>
<dbReference type="AlphaFoldDB" id="A0A062VJ56"/>
<dbReference type="GO" id="GO:0103117">
    <property type="term" value="F:UDP-3-O-acyl-N-acetylglucosamine deacetylase activity"/>
    <property type="evidence" value="ECO:0007669"/>
    <property type="project" value="UniProtKB-UniRule"/>
</dbReference>
<dbReference type="HAMAP" id="MF_00388">
    <property type="entry name" value="LpxC"/>
    <property type="match status" value="1"/>
</dbReference>
<evidence type="ECO:0000256" key="12">
    <source>
        <dbReference type="HAMAP-Rule" id="MF_00388"/>
    </source>
</evidence>
<evidence type="ECO:0000256" key="7">
    <source>
        <dbReference type="ARBA" id="ARBA00022723"/>
    </source>
</evidence>
<dbReference type="Gene3D" id="3.30.230.20">
    <property type="entry name" value="lpxc deacetylase, domain 1"/>
    <property type="match status" value="1"/>
</dbReference>
<dbReference type="Proteomes" id="UP000027100">
    <property type="component" value="Unassembled WGS sequence"/>
</dbReference>
<comment type="cofactor">
    <cofactor evidence="1 12">
        <name>Zn(2+)</name>
        <dbReference type="ChEBI" id="CHEBI:29105"/>
    </cofactor>
</comment>
<dbReference type="Pfam" id="PF03331">
    <property type="entry name" value="LpxC"/>
    <property type="match status" value="1"/>
</dbReference>
<keyword evidence="10 12" id="KW-0443">Lipid metabolism</keyword>
<evidence type="ECO:0000313" key="14">
    <source>
        <dbReference type="Proteomes" id="UP000027100"/>
    </source>
</evidence>
<evidence type="ECO:0000256" key="8">
    <source>
        <dbReference type="ARBA" id="ARBA00022801"/>
    </source>
</evidence>